<comment type="caution">
    <text evidence="1">The sequence shown here is derived from an EMBL/GenBank/DDBJ whole genome shotgun (WGS) entry which is preliminary data.</text>
</comment>
<name>A0A059KJ49_9BURK</name>
<dbReference type="EMBL" id="AZRA01000078">
    <property type="protein sequence ID" value="KDB51466.1"/>
    <property type="molecule type" value="Genomic_DNA"/>
</dbReference>
<proteinExistence type="predicted"/>
<gene>
    <name evidence="1" type="ORF">X805_29280</name>
</gene>
<protein>
    <submittedName>
        <fullName evidence="1">Uncharacterized protein</fullName>
    </submittedName>
</protein>
<evidence type="ECO:0000313" key="1">
    <source>
        <dbReference type="EMBL" id="KDB51466.1"/>
    </source>
</evidence>
<dbReference type="AlphaFoldDB" id="A0A059KJ49"/>
<evidence type="ECO:0000313" key="2">
    <source>
        <dbReference type="Proteomes" id="UP000026714"/>
    </source>
</evidence>
<sequence>MARRRTVAGDGLKKLHRRPQQLSIRAPEAALKIGLPFGRRHERSHQFH</sequence>
<organism evidence="1 2">
    <name type="scientific">Sphaerotilus natans subsp. natans DSM 6575</name>
    <dbReference type="NCBI Taxonomy" id="1286631"/>
    <lineage>
        <taxon>Bacteria</taxon>
        <taxon>Pseudomonadati</taxon>
        <taxon>Pseudomonadota</taxon>
        <taxon>Betaproteobacteria</taxon>
        <taxon>Burkholderiales</taxon>
        <taxon>Sphaerotilaceae</taxon>
        <taxon>Sphaerotilus</taxon>
    </lineage>
</organism>
<keyword evidence="2" id="KW-1185">Reference proteome</keyword>
<accession>A0A059KJ49</accession>
<dbReference type="Proteomes" id="UP000026714">
    <property type="component" value="Unassembled WGS sequence"/>
</dbReference>
<reference evidence="1 2" key="1">
    <citation type="journal article" date="2014" name="FEMS Microbiol. Ecol.">
        <title>Sphaerotilus natans encrusted with nanoball-shaped Fe(III) oxide minerals formed by nitrate-reducing mixotrophic Fe(II) oxidation.</title>
        <authorList>
            <person name="Park S."/>
            <person name="Kim D.H."/>
            <person name="Lee J.H."/>
            <person name="Hur H.G."/>
        </authorList>
    </citation>
    <scope>NUCLEOTIDE SEQUENCE [LARGE SCALE GENOMIC DNA]</scope>
    <source>
        <strain evidence="1 2">DSM 6575</strain>
    </source>
</reference>